<gene>
    <name evidence="2" type="ORF">CTHT_0055180</name>
</gene>
<feature type="compositionally biased region" description="Pro residues" evidence="1">
    <location>
        <begin position="291"/>
        <end position="311"/>
    </location>
</feature>
<evidence type="ECO:0008006" key="4">
    <source>
        <dbReference type="Google" id="ProtNLM"/>
    </source>
</evidence>
<dbReference type="STRING" id="759272.G0SBX9"/>
<dbReference type="EMBL" id="GL988045">
    <property type="protein sequence ID" value="EGS18905.1"/>
    <property type="molecule type" value="Genomic_DNA"/>
</dbReference>
<evidence type="ECO:0000313" key="3">
    <source>
        <dbReference type="Proteomes" id="UP000008066"/>
    </source>
</evidence>
<dbReference type="AlphaFoldDB" id="G0SBX9"/>
<dbReference type="HOGENOM" id="CLU_032402_1_0_1"/>
<name>G0SBX9_CHATD</name>
<feature type="compositionally biased region" description="Low complexity" evidence="1">
    <location>
        <begin position="228"/>
        <end position="237"/>
    </location>
</feature>
<dbReference type="OrthoDB" id="5408296at2759"/>
<feature type="compositionally biased region" description="Pro residues" evidence="1">
    <location>
        <begin position="217"/>
        <end position="227"/>
    </location>
</feature>
<keyword evidence="3" id="KW-1185">Reference proteome</keyword>
<dbReference type="Proteomes" id="UP000008066">
    <property type="component" value="Unassembled WGS sequence"/>
</dbReference>
<reference evidence="2 3" key="1">
    <citation type="journal article" date="2011" name="Cell">
        <title>Insight into structure and assembly of the nuclear pore complex by utilizing the genome of a eukaryotic thermophile.</title>
        <authorList>
            <person name="Amlacher S."/>
            <person name="Sarges P."/>
            <person name="Flemming D."/>
            <person name="van Noort V."/>
            <person name="Kunze R."/>
            <person name="Devos D.P."/>
            <person name="Arumugam M."/>
            <person name="Bork P."/>
            <person name="Hurt E."/>
        </authorList>
    </citation>
    <scope>NUCLEOTIDE SEQUENCE [LARGE SCALE GENOMIC DNA]</scope>
    <source>
        <strain evidence="3">DSM 1495 / CBS 144.50 / IMI 039719</strain>
    </source>
</reference>
<dbReference type="KEGG" id="cthr:CTHT_0055180"/>
<organism evidence="3">
    <name type="scientific">Chaetomium thermophilum (strain DSM 1495 / CBS 144.50 / IMI 039719)</name>
    <name type="common">Thermochaetoides thermophila</name>
    <dbReference type="NCBI Taxonomy" id="759272"/>
    <lineage>
        <taxon>Eukaryota</taxon>
        <taxon>Fungi</taxon>
        <taxon>Dikarya</taxon>
        <taxon>Ascomycota</taxon>
        <taxon>Pezizomycotina</taxon>
        <taxon>Sordariomycetes</taxon>
        <taxon>Sordariomycetidae</taxon>
        <taxon>Sordariales</taxon>
        <taxon>Chaetomiaceae</taxon>
        <taxon>Thermochaetoides</taxon>
    </lineage>
</organism>
<proteinExistence type="predicted"/>
<feature type="compositionally biased region" description="Low complexity" evidence="1">
    <location>
        <begin position="170"/>
        <end position="180"/>
    </location>
</feature>
<evidence type="ECO:0000256" key="1">
    <source>
        <dbReference type="SAM" id="MobiDB-lite"/>
    </source>
</evidence>
<dbReference type="GeneID" id="18259556"/>
<feature type="compositionally biased region" description="Polar residues" evidence="1">
    <location>
        <begin position="181"/>
        <end position="193"/>
    </location>
</feature>
<dbReference type="RefSeq" id="XP_006695850.1">
    <property type="nucleotide sequence ID" value="XM_006695787.1"/>
</dbReference>
<dbReference type="eggNOG" id="ENOG502QQEE">
    <property type="taxonomic scope" value="Eukaryota"/>
</dbReference>
<sequence length="485" mass="51269">MAARPGEENVATLYGDVHYFYSPPTTKPPHHRFDKGSYIYLFEDANQGRARLEIANNPGTEDQDAFTGYLDKIHLRYSYRHICLVTLTVGEVEGTQEWHLPTWDPHNQAKYHYKLHSLDIYFWTPQDALMFVNGIRRVLPAAQCEVLDEPGPPPREEPEVSAVVQRLEQAAISESQAESSNIDSNESTEQPAPSFSGAPVSAVAGATGIPAPAALPSLPPPPPPPAPQQFAPIAYNPAAPPAPEQVVHREKTPPPDDGSLNPLQQTLVNDAATPFSPGLPPGGPSVSPISPTVPPPTFQLPPGAPTFPGPPQRSVTSPGFAPQGFGSLNVPSTSTIGATPVPTAAPVPTPVASAPLPQPGITRATTMPVQGVASPLASPSYPNTGIIGSGLATPGLPNPYAPVSYPGYMQPNPAATHAPTPPVAGVSVAPPPATQPMDYSVHQQFYVPENHVKPTQEPKGKLEAGAAKLDRALMGIMKKVEKKFG</sequence>
<accession>G0SBX9</accession>
<evidence type="ECO:0000313" key="2">
    <source>
        <dbReference type="EMBL" id="EGS18905.1"/>
    </source>
</evidence>
<dbReference type="OMA" id="LFADVHY"/>
<feature type="region of interest" description="Disordered" evidence="1">
    <location>
        <begin position="170"/>
        <end position="343"/>
    </location>
</feature>
<protein>
    <recommendedName>
        <fullName evidence="4">RNA recognition motif-containing protein</fullName>
    </recommendedName>
</protein>